<feature type="domain" description="JmjC" evidence="2">
    <location>
        <begin position="206"/>
        <end position="374"/>
    </location>
</feature>
<dbReference type="GO" id="GO:0000785">
    <property type="term" value="C:chromatin"/>
    <property type="evidence" value="ECO:0007669"/>
    <property type="project" value="TreeGrafter"/>
</dbReference>
<proteinExistence type="predicted"/>
<gene>
    <name evidence="3" type="ORF">Trco_002603</name>
</gene>
<dbReference type="PANTHER" id="PTHR10694:SF7">
    <property type="entry name" value="[HISTONE H3]-TRIMETHYL-L-LYSINE(9) DEMETHYLASE"/>
    <property type="match status" value="1"/>
</dbReference>
<feature type="region of interest" description="Disordered" evidence="1">
    <location>
        <begin position="402"/>
        <end position="456"/>
    </location>
</feature>
<dbReference type="GO" id="GO:0005634">
    <property type="term" value="C:nucleus"/>
    <property type="evidence" value="ECO:0007669"/>
    <property type="project" value="TreeGrafter"/>
</dbReference>
<feature type="compositionally biased region" description="Low complexity" evidence="1">
    <location>
        <begin position="51"/>
        <end position="62"/>
    </location>
</feature>
<dbReference type="OrthoDB" id="1678912at2759"/>
<accession>A0A9P8QV75</accession>
<name>A0A9P8QV75_9HYPO</name>
<keyword evidence="4" id="KW-1185">Reference proteome</keyword>
<reference evidence="3" key="1">
    <citation type="submission" date="2021-08" db="EMBL/GenBank/DDBJ databases">
        <title>Chromosome-Level Trichoderma cornu-damae using Hi-C Data.</title>
        <authorList>
            <person name="Kim C.S."/>
        </authorList>
    </citation>
    <scope>NUCLEOTIDE SEQUENCE</scope>
    <source>
        <strain evidence="3">KA19-0412C</strain>
    </source>
</reference>
<feature type="compositionally biased region" description="Basic and acidic residues" evidence="1">
    <location>
        <begin position="414"/>
        <end position="425"/>
    </location>
</feature>
<feature type="compositionally biased region" description="Basic and acidic residues" evidence="1">
    <location>
        <begin position="438"/>
        <end position="456"/>
    </location>
</feature>
<feature type="region of interest" description="Disordered" evidence="1">
    <location>
        <begin position="1"/>
        <end position="30"/>
    </location>
</feature>
<dbReference type="SMART" id="SM00558">
    <property type="entry name" value="JmjC"/>
    <property type="match status" value="1"/>
</dbReference>
<dbReference type="PROSITE" id="PS51184">
    <property type="entry name" value="JMJC"/>
    <property type="match status" value="1"/>
</dbReference>
<evidence type="ECO:0000256" key="1">
    <source>
        <dbReference type="SAM" id="MobiDB-lite"/>
    </source>
</evidence>
<organism evidence="3 4">
    <name type="scientific">Trichoderma cornu-damae</name>
    <dbReference type="NCBI Taxonomy" id="654480"/>
    <lineage>
        <taxon>Eukaryota</taxon>
        <taxon>Fungi</taxon>
        <taxon>Dikarya</taxon>
        <taxon>Ascomycota</taxon>
        <taxon>Pezizomycotina</taxon>
        <taxon>Sordariomycetes</taxon>
        <taxon>Hypocreomycetidae</taxon>
        <taxon>Hypocreales</taxon>
        <taxon>Hypocreaceae</taxon>
        <taxon>Trichoderma</taxon>
    </lineage>
</organism>
<dbReference type="Pfam" id="PF02373">
    <property type="entry name" value="JmjC"/>
    <property type="match status" value="1"/>
</dbReference>
<dbReference type="Proteomes" id="UP000827724">
    <property type="component" value="Unassembled WGS sequence"/>
</dbReference>
<evidence type="ECO:0000313" key="3">
    <source>
        <dbReference type="EMBL" id="KAH6609257.1"/>
    </source>
</evidence>
<evidence type="ECO:0000313" key="4">
    <source>
        <dbReference type="Proteomes" id="UP000827724"/>
    </source>
</evidence>
<comment type="caution">
    <text evidence="3">The sequence shown here is derived from an EMBL/GenBank/DDBJ whole genome shotgun (WGS) entry which is preliminary data.</text>
</comment>
<dbReference type="GO" id="GO:0010468">
    <property type="term" value="P:regulation of gene expression"/>
    <property type="evidence" value="ECO:0007669"/>
    <property type="project" value="TreeGrafter"/>
</dbReference>
<dbReference type="GO" id="GO:0032454">
    <property type="term" value="F:histone H3K9 demethylase activity"/>
    <property type="evidence" value="ECO:0007669"/>
    <property type="project" value="TreeGrafter"/>
</dbReference>
<dbReference type="SUPFAM" id="SSF51197">
    <property type="entry name" value="Clavaminate synthase-like"/>
    <property type="match status" value="1"/>
</dbReference>
<dbReference type="GO" id="GO:0051864">
    <property type="term" value="F:histone H3K36 demethylase activity"/>
    <property type="evidence" value="ECO:0007669"/>
    <property type="project" value="TreeGrafter"/>
</dbReference>
<feature type="region of interest" description="Disordered" evidence="1">
    <location>
        <begin position="45"/>
        <end position="65"/>
    </location>
</feature>
<protein>
    <submittedName>
        <fullName evidence="3">Transcription factor jumonji</fullName>
    </submittedName>
</protein>
<sequence length="456" mass="50866">MEDPARATASEKLRDGNPKPAGSPSPPPELETLLQDEVELVRFGSSSENCSSSITGSSRASSPLSEPDAHAIAYAYGGPAGHKVLHLQPTPEQWSDFPTLLSFARSLHAEADGCFKMVLPKELQEPLPEKDLVQNVPANAYRVRQINHRTFWQVSTVPSEGAFSSSEPDGELSGGVEEKFKKLKALFNKSKDKQMRNVRYRVDVPAWTAKQRREAGVPERSPIHPLAGDKLDKTKAIIPGIHTPYVYESAQHFGATFQLHAEDFRLSSLNHLYKGRKIWIVVPATAVDIAEAALNRKGKCSQFMRHRAEFFFPEKLQKMGIPYRIVDQRPGETIVILPDAYHEGFSTGYTLAEAKNYADPDWTTDTYQPCESSCQLATAIPAEFMRPLREGEERLDLCAGYNEVGSDEPSSPQQRREQGSHREEMMSADLQPAHALKRPTEHVLLEESASKHPRLD</sequence>
<dbReference type="EMBL" id="JAIWOZ010000002">
    <property type="protein sequence ID" value="KAH6609257.1"/>
    <property type="molecule type" value="Genomic_DNA"/>
</dbReference>
<dbReference type="AlphaFoldDB" id="A0A9P8QV75"/>
<dbReference type="InterPro" id="IPR003347">
    <property type="entry name" value="JmjC_dom"/>
</dbReference>
<dbReference type="PANTHER" id="PTHR10694">
    <property type="entry name" value="LYSINE-SPECIFIC DEMETHYLASE"/>
    <property type="match status" value="1"/>
</dbReference>
<evidence type="ECO:0000259" key="2">
    <source>
        <dbReference type="PROSITE" id="PS51184"/>
    </source>
</evidence>
<dbReference type="Gene3D" id="2.60.120.650">
    <property type="entry name" value="Cupin"/>
    <property type="match status" value="1"/>
</dbReference>